<protein>
    <submittedName>
        <fullName evidence="1">Uncharacterized protein</fullName>
    </submittedName>
</protein>
<evidence type="ECO:0000313" key="2">
    <source>
        <dbReference type="Proteomes" id="UP000308697"/>
    </source>
</evidence>
<comment type="caution">
    <text evidence="1">The sequence shown here is derived from an EMBL/GenBank/DDBJ whole genome shotgun (WGS) entry which is preliminary data.</text>
</comment>
<dbReference type="EMBL" id="SUMB01000002">
    <property type="protein sequence ID" value="TJZ56881.1"/>
    <property type="molecule type" value="Genomic_DNA"/>
</dbReference>
<reference evidence="1 2" key="1">
    <citation type="submission" date="2019-04" db="EMBL/GenBank/DDBJ databases">
        <title>Streptomyces piniterrae sp. nov., a heliquinomycin-producing actinomycete isolated from rhizosphere soil of Pinus yunnanensis.</title>
        <authorList>
            <person name="Zhuang X."/>
            <person name="Zhao J."/>
        </authorList>
    </citation>
    <scope>NUCLEOTIDE SEQUENCE [LARGE SCALE GENOMIC DNA]</scope>
    <source>
        <strain evidence="2">jys28</strain>
    </source>
</reference>
<organism evidence="1 2">
    <name type="scientific">Streptomyces piniterrae</name>
    <dbReference type="NCBI Taxonomy" id="2571125"/>
    <lineage>
        <taxon>Bacteria</taxon>
        <taxon>Bacillati</taxon>
        <taxon>Actinomycetota</taxon>
        <taxon>Actinomycetes</taxon>
        <taxon>Kitasatosporales</taxon>
        <taxon>Streptomycetaceae</taxon>
        <taxon>Streptomyces</taxon>
    </lineage>
</organism>
<dbReference type="Proteomes" id="UP000308697">
    <property type="component" value="Unassembled WGS sequence"/>
</dbReference>
<sequence>MVMARHWYASSPVVDGLPLMAQTGFWAAHLANLYEGLPVESFGVDAADAGAALDRLHDTSAWPVFHVPLAGGHSVVVHYNNGEDHSSTDYFLTHPDWPHDVVLSSDDQDRIGPGLCWPELAALLDCPPGKTGVTDPHARLLLLLPALGDTDIPTEAIWCRDNRTQGPARSGAL</sequence>
<dbReference type="AlphaFoldDB" id="A0A4U0NQN2"/>
<accession>A0A4U0NQN2</accession>
<gene>
    <name evidence="1" type="ORF">FCH28_05075</name>
</gene>
<proteinExistence type="predicted"/>
<evidence type="ECO:0000313" key="1">
    <source>
        <dbReference type="EMBL" id="TJZ56881.1"/>
    </source>
</evidence>
<dbReference type="OrthoDB" id="3295168at2"/>
<keyword evidence="2" id="KW-1185">Reference proteome</keyword>
<dbReference type="RefSeq" id="WP_136738501.1">
    <property type="nucleotide sequence ID" value="NZ_SUMB01000002.1"/>
</dbReference>
<name>A0A4U0NQN2_9ACTN</name>